<proteinExistence type="predicted"/>
<reference evidence="2" key="3">
    <citation type="submission" date="2005-09" db="EMBL/GenBank/DDBJ databases">
        <authorList>
            <person name="Mural R.J."/>
            <person name="Li P.W."/>
            <person name="Adams M.D."/>
            <person name="Amanatides P.G."/>
            <person name="Baden-Tillson H."/>
            <person name="Barnstead M."/>
            <person name="Chin S.H."/>
            <person name="Dew I."/>
            <person name="Evans C.A."/>
            <person name="Ferriera S."/>
            <person name="Flanigan M."/>
            <person name="Fosler C."/>
            <person name="Glodek A."/>
            <person name="Gu Z."/>
            <person name="Holt R.A."/>
            <person name="Jennings D."/>
            <person name="Kraft C.L."/>
            <person name="Lu F."/>
            <person name="Nguyen T."/>
            <person name="Nusskern D.R."/>
            <person name="Pfannkoch C.M."/>
            <person name="Sitter C."/>
            <person name="Sutton G.G."/>
            <person name="Venter J.C."/>
            <person name="Wang Z."/>
            <person name="Woodage T."/>
            <person name="Zheng X.H."/>
            <person name="Zhong F."/>
        </authorList>
    </citation>
    <scope>NUCLEOTIDE SEQUENCE [LARGE SCALE GENOMIC DNA]</scope>
    <source>
        <strain>BN</strain>
        <strain evidence="2">Sprague-Dawley</strain>
    </source>
</reference>
<evidence type="ECO:0000313" key="1">
    <source>
        <dbReference type="EMBL" id="EDL99707.1"/>
    </source>
</evidence>
<evidence type="ECO:0000313" key="2">
    <source>
        <dbReference type="Proteomes" id="UP000234681"/>
    </source>
</evidence>
<sequence>MSPLGPNLCAGARHHLSPVPHIRGVLCVQNVSSFWPVIPFT</sequence>
<dbReference type="Proteomes" id="UP000234681">
    <property type="component" value="Chromosome 20"/>
</dbReference>
<protein>
    <submittedName>
        <fullName evidence="1">RCG58553, isoform CRA_a</fullName>
    </submittedName>
</protein>
<dbReference type="AlphaFoldDB" id="A6K6Y7"/>
<accession>A6K6Y7</accession>
<dbReference type="EMBL" id="CH474025">
    <property type="protein sequence ID" value="EDL99705.1"/>
    <property type="molecule type" value="Genomic_DNA"/>
</dbReference>
<gene>
    <name evidence="1" type="ORF">rCG_58553</name>
</gene>
<dbReference type="EMBL" id="CH474025">
    <property type="protein sequence ID" value="EDL99707.1"/>
    <property type="molecule type" value="Genomic_DNA"/>
</dbReference>
<reference evidence="1" key="1">
    <citation type="journal article" date="2005" name="Genome Res.">
        <title>Gene and alternative splicing annotation with AIR.</title>
        <authorList>
            <person name="Florea L."/>
            <person name="Di Francesco V."/>
            <person name="Miller J."/>
            <person name="Turner R."/>
            <person name="Yao A."/>
            <person name="Harris M."/>
            <person name="Walenz B."/>
            <person name="Mobarry C."/>
            <person name="Merkulov G.V."/>
            <person name="Charlab R."/>
            <person name="Dew I."/>
            <person name="Deng Z."/>
            <person name="Istrail S."/>
            <person name="Li P."/>
            <person name="Sutton G."/>
        </authorList>
    </citation>
    <scope>NUCLEOTIDE SEQUENCE</scope>
    <source>
        <strain evidence="1">BN</strain>
    </source>
</reference>
<reference evidence="1" key="2">
    <citation type="submission" date="2005-07" db="EMBL/GenBank/DDBJ databases">
        <authorList>
            <person name="Mural R.J."/>
            <person name="Li P.W."/>
            <person name="Adams M.D."/>
            <person name="Amanatides P.G."/>
            <person name="Baden-Tillson H."/>
            <person name="Barnstead M."/>
            <person name="Chin S.H."/>
            <person name="Dew I."/>
            <person name="Evans C.A."/>
            <person name="Ferriera S."/>
            <person name="Flanigan M."/>
            <person name="Fosler C."/>
            <person name="Glodek A."/>
            <person name="Gu Z."/>
            <person name="Holt R.A."/>
            <person name="Jennings D."/>
            <person name="Kraft C.L."/>
            <person name="Lu F."/>
            <person name="Nguyen T."/>
            <person name="Nusskern D.R."/>
            <person name="Pfannkoch C.M."/>
            <person name="Sitter C."/>
            <person name="Sutton G.G."/>
            <person name="Venter J.C."/>
            <person name="Wang Z."/>
            <person name="Woodage T."/>
            <person name="Zheng X.H."/>
            <person name="Zhong F."/>
        </authorList>
    </citation>
    <scope>NUCLEOTIDE SEQUENCE</scope>
    <source>
        <strain evidence="1">BN</strain>
    </source>
</reference>
<name>A6K6Y7_RAT</name>
<organism evidence="1 2">
    <name type="scientific">Rattus norvegicus</name>
    <name type="common">Rat</name>
    <dbReference type="NCBI Taxonomy" id="10116"/>
    <lineage>
        <taxon>Eukaryota</taxon>
        <taxon>Metazoa</taxon>
        <taxon>Chordata</taxon>
        <taxon>Craniata</taxon>
        <taxon>Vertebrata</taxon>
        <taxon>Euteleostomi</taxon>
        <taxon>Mammalia</taxon>
        <taxon>Eutheria</taxon>
        <taxon>Euarchontoglires</taxon>
        <taxon>Glires</taxon>
        <taxon>Rodentia</taxon>
        <taxon>Myomorpha</taxon>
        <taxon>Muroidea</taxon>
        <taxon>Muridae</taxon>
        <taxon>Murinae</taxon>
        <taxon>Rattus</taxon>
    </lineage>
</organism>